<feature type="transmembrane region" description="Helical" evidence="9">
    <location>
        <begin position="630"/>
        <end position="651"/>
    </location>
</feature>
<evidence type="ECO:0000256" key="9">
    <source>
        <dbReference type="SAM" id="Phobius"/>
    </source>
</evidence>
<feature type="region of interest" description="Disordered" evidence="8">
    <location>
        <begin position="306"/>
        <end position="338"/>
    </location>
</feature>
<keyword evidence="2" id="KW-0723">Serine/threonine-protein kinase</keyword>
<dbReference type="EC" id="2.7.11.1" evidence="1"/>
<dbReference type="CDD" id="cd14014">
    <property type="entry name" value="STKc_PknB_like"/>
    <property type="match status" value="1"/>
</dbReference>
<keyword evidence="5 11" id="KW-0418">Kinase</keyword>
<accession>A0A6G9YRU7</accession>
<evidence type="ECO:0000256" key="3">
    <source>
        <dbReference type="ARBA" id="ARBA00022679"/>
    </source>
</evidence>
<dbReference type="Gene3D" id="3.30.200.20">
    <property type="entry name" value="Phosphorylase Kinase, domain 1"/>
    <property type="match status" value="1"/>
</dbReference>
<proteinExistence type="predicted"/>
<feature type="region of interest" description="Disordered" evidence="8">
    <location>
        <begin position="470"/>
        <end position="549"/>
    </location>
</feature>
<gene>
    <name evidence="11" type="ORF">F5544_40560</name>
</gene>
<keyword evidence="4 7" id="KW-0547">Nucleotide-binding</keyword>
<reference evidence="11 12" key="1">
    <citation type="journal article" date="2019" name="ACS Chem. Biol.">
        <title>Identification and Mobilization of a Cryptic Antibiotic Biosynthesis Gene Locus from a Human-Pathogenic Nocardia Isolate.</title>
        <authorList>
            <person name="Herisse M."/>
            <person name="Ishida K."/>
            <person name="Porter J.L."/>
            <person name="Howden B."/>
            <person name="Hertweck C."/>
            <person name="Stinear T.P."/>
            <person name="Pidot S.J."/>
        </authorList>
    </citation>
    <scope>NUCLEOTIDE SEQUENCE [LARGE SCALE GENOMIC DNA]</scope>
    <source>
        <strain evidence="11 12">AUSMDU00012717</strain>
    </source>
</reference>
<dbReference type="InterPro" id="IPR017441">
    <property type="entry name" value="Protein_kinase_ATP_BS"/>
</dbReference>
<organism evidence="11 12">
    <name type="scientific">Nocardia arthritidis</name>
    <dbReference type="NCBI Taxonomy" id="228602"/>
    <lineage>
        <taxon>Bacteria</taxon>
        <taxon>Bacillati</taxon>
        <taxon>Actinomycetota</taxon>
        <taxon>Actinomycetes</taxon>
        <taxon>Mycobacteriales</taxon>
        <taxon>Nocardiaceae</taxon>
        <taxon>Nocardia</taxon>
    </lineage>
</organism>
<keyword evidence="12" id="KW-1185">Reference proteome</keyword>
<evidence type="ECO:0000256" key="5">
    <source>
        <dbReference type="ARBA" id="ARBA00022777"/>
    </source>
</evidence>
<evidence type="ECO:0000256" key="1">
    <source>
        <dbReference type="ARBA" id="ARBA00012513"/>
    </source>
</evidence>
<dbReference type="GO" id="GO:0004674">
    <property type="term" value="F:protein serine/threonine kinase activity"/>
    <property type="evidence" value="ECO:0007669"/>
    <property type="project" value="UniProtKB-KW"/>
</dbReference>
<sequence length="690" mass="70529">MLAMLPMGRPSGRYRVEVGVGETFAGYVIEDVLGQGGMGTVYLARHPRLPRMVALKLLNREVSADPEIRARFEREANVVARLDHPGIVGIHDRGVEDDRLWIAMQYIEGVDAAKLNPRTVTVERAVRIVGETAAALDYAHSRGVLHRDIKPGNILLSTPDAGRAERAVLTDFGIARMLDTNTKLTATGTFSATLAYASPEQLTGADLDHRSDQYSLGCTLYALLAGETPFSATNPGQIVAGHLSQQVPPLTRADVPPRLHAVIARAMSKRPAERFASCGEFAAAAASVLRMRAEPGGGWHAGPPRAGMRADQAPAQGIPGRRPGWLGADDRTRDSVPGAVRASNTGVAQGVGAGAGLGAAPGPVPGVQGQAPAAPDAANGRGALPVAGQAGAYGQGPSPAVGQSATRGQAAAPVAAHGSVAGAAHGRGPAVAPAQAAAHGRGVIPAAGQVGAHRQDAIPVAAQGSGAAGAQGVARGQGAGPGAVRDHGAAQAAAGGQGAASAQAAARGHGSGSAASQSSRRGPEQGRGAVPVDDAAKAPRRADANTARPSSGAVVALPVGLMALLVGGVQAWRAYGHLDTIRSSVQHMLARSEWGQFVLLNYLTAIPSAFLLTLGALLLFVRWRRSRRMLVTGCLITQLSTVATVLCYRFVMNGGLHTSVVAGNGVLFAAATVILFGVASRPVRRWAGRA</sequence>
<feature type="binding site" evidence="7">
    <location>
        <position position="56"/>
    </location>
    <ligand>
        <name>ATP</name>
        <dbReference type="ChEBI" id="CHEBI:30616"/>
    </ligand>
</feature>
<dbReference type="EMBL" id="CP046172">
    <property type="protein sequence ID" value="QIS15928.1"/>
    <property type="molecule type" value="Genomic_DNA"/>
</dbReference>
<feature type="transmembrane region" description="Helical" evidence="9">
    <location>
        <begin position="594"/>
        <end position="621"/>
    </location>
</feature>
<dbReference type="KEGG" id="nah:F5544_40560"/>
<protein>
    <recommendedName>
        <fullName evidence="1">non-specific serine/threonine protein kinase</fullName>
        <ecNumber evidence="1">2.7.11.1</ecNumber>
    </recommendedName>
</protein>
<dbReference type="InterPro" id="IPR000719">
    <property type="entry name" value="Prot_kinase_dom"/>
</dbReference>
<dbReference type="SMART" id="SM00220">
    <property type="entry name" value="S_TKc"/>
    <property type="match status" value="1"/>
</dbReference>
<evidence type="ECO:0000256" key="2">
    <source>
        <dbReference type="ARBA" id="ARBA00022527"/>
    </source>
</evidence>
<dbReference type="PROSITE" id="PS00107">
    <property type="entry name" value="PROTEIN_KINASE_ATP"/>
    <property type="match status" value="1"/>
</dbReference>
<feature type="region of interest" description="Disordered" evidence="8">
    <location>
        <begin position="388"/>
        <end position="413"/>
    </location>
</feature>
<dbReference type="PROSITE" id="PS50011">
    <property type="entry name" value="PROTEIN_KINASE_DOM"/>
    <property type="match status" value="1"/>
</dbReference>
<keyword evidence="9" id="KW-1133">Transmembrane helix</keyword>
<feature type="transmembrane region" description="Helical" evidence="9">
    <location>
        <begin position="657"/>
        <end position="679"/>
    </location>
</feature>
<evidence type="ECO:0000313" key="12">
    <source>
        <dbReference type="Proteomes" id="UP000503540"/>
    </source>
</evidence>
<keyword evidence="9" id="KW-0812">Transmembrane</keyword>
<dbReference type="Pfam" id="PF00069">
    <property type="entry name" value="Pkinase"/>
    <property type="match status" value="1"/>
</dbReference>
<dbReference type="AlphaFoldDB" id="A0A6G9YRU7"/>
<dbReference type="Gene3D" id="1.10.510.10">
    <property type="entry name" value="Transferase(Phosphotransferase) domain 1"/>
    <property type="match status" value="1"/>
</dbReference>
<dbReference type="PANTHER" id="PTHR43289">
    <property type="entry name" value="MITOGEN-ACTIVATED PROTEIN KINASE KINASE KINASE 20-RELATED"/>
    <property type="match status" value="1"/>
</dbReference>
<dbReference type="SUPFAM" id="SSF56112">
    <property type="entry name" value="Protein kinase-like (PK-like)"/>
    <property type="match status" value="1"/>
</dbReference>
<dbReference type="PANTHER" id="PTHR43289:SF6">
    <property type="entry name" value="SERINE_THREONINE-PROTEIN KINASE NEKL-3"/>
    <property type="match status" value="1"/>
</dbReference>
<dbReference type="PROSITE" id="PS00108">
    <property type="entry name" value="PROTEIN_KINASE_ST"/>
    <property type="match status" value="1"/>
</dbReference>
<keyword evidence="9" id="KW-0472">Membrane</keyword>
<name>A0A6G9YRU7_9NOCA</name>
<evidence type="ECO:0000256" key="7">
    <source>
        <dbReference type="PROSITE-ProRule" id="PRU10141"/>
    </source>
</evidence>
<evidence type="ECO:0000259" key="10">
    <source>
        <dbReference type="PROSITE" id="PS50011"/>
    </source>
</evidence>
<feature type="domain" description="Protein kinase" evidence="10">
    <location>
        <begin position="27"/>
        <end position="289"/>
    </location>
</feature>
<feature type="region of interest" description="Disordered" evidence="8">
    <location>
        <begin position="363"/>
        <end position="382"/>
    </location>
</feature>
<dbReference type="InterPro" id="IPR011009">
    <property type="entry name" value="Kinase-like_dom_sf"/>
</dbReference>
<evidence type="ECO:0000256" key="6">
    <source>
        <dbReference type="ARBA" id="ARBA00022840"/>
    </source>
</evidence>
<dbReference type="Proteomes" id="UP000503540">
    <property type="component" value="Chromosome"/>
</dbReference>
<feature type="compositionally biased region" description="Low complexity" evidence="8">
    <location>
        <begin position="489"/>
        <end position="520"/>
    </location>
</feature>
<evidence type="ECO:0000256" key="4">
    <source>
        <dbReference type="ARBA" id="ARBA00022741"/>
    </source>
</evidence>
<feature type="compositionally biased region" description="Basic and acidic residues" evidence="8">
    <location>
        <begin position="534"/>
        <end position="543"/>
    </location>
</feature>
<evidence type="ECO:0000313" key="11">
    <source>
        <dbReference type="EMBL" id="QIS15928.1"/>
    </source>
</evidence>
<evidence type="ECO:0000256" key="8">
    <source>
        <dbReference type="SAM" id="MobiDB-lite"/>
    </source>
</evidence>
<keyword evidence="3" id="KW-0808">Transferase</keyword>
<dbReference type="GO" id="GO:0005524">
    <property type="term" value="F:ATP binding"/>
    <property type="evidence" value="ECO:0007669"/>
    <property type="project" value="UniProtKB-UniRule"/>
</dbReference>
<dbReference type="InterPro" id="IPR008271">
    <property type="entry name" value="Ser/Thr_kinase_AS"/>
</dbReference>
<keyword evidence="6 7" id="KW-0067">ATP-binding</keyword>